<dbReference type="Gene3D" id="1.10.1200.10">
    <property type="entry name" value="ACP-like"/>
    <property type="match status" value="1"/>
</dbReference>
<dbReference type="SUPFAM" id="SSF47336">
    <property type="entry name" value="ACP-like"/>
    <property type="match status" value="1"/>
</dbReference>
<evidence type="ECO:0000259" key="1">
    <source>
        <dbReference type="PROSITE" id="PS50075"/>
    </source>
</evidence>
<dbReference type="RefSeq" id="WP_206727514.1">
    <property type="nucleotide sequence ID" value="NZ_CP071090.1"/>
</dbReference>
<protein>
    <submittedName>
        <fullName evidence="2">Acyl carrier protein</fullName>
    </submittedName>
</protein>
<evidence type="ECO:0000313" key="2">
    <source>
        <dbReference type="EMBL" id="QSQ25963.1"/>
    </source>
</evidence>
<dbReference type="InterPro" id="IPR036736">
    <property type="entry name" value="ACP-like_sf"/>
</dbReference>
<reference evidence="2 3" key="1">
    <citation type="submission" date="2021-02" db="EMBL/GenBank/DDBJ databases">
        <title>De Novo genome assembly of isolated myxobacteria.</title>
        <authorList>
            <person name="Stevens D.C."/>
        </authorList>
    </citation>
    <scope>NUCLEOTIDE SEQUENCE [LARGE SCALE GENOMIC DNA]</scope>
    <source>
        <strain evidence="3">SCPEA02</strain>
    </source>
</reference>
<accession>A0ABX7P677</accession>
<feature type="domain" description="Carrier" evidence="1">
    <location>
        <begin position="8"/>
        <end position="96"/>
    </location>
</feature>
<sequence length="103" mass="11278">MLPPIDKRELKDGLKSMIVERLRLSVEPASIQDETPLFGSSNAEGTNLGLDSVEALEIVVGIEEKWGVAIEDDSVSKEFHSIETLAGLVSRLLDESREKTARA</sequence>
<gene>
    <name evidence="2" type="ORF">JY651_13985</name>
</gene>
<proteinExistence type="predicted"/>
<organism evidence="2 3">
    <name type="scientific">Pyxidicoccus parkwayensis</name>
    <dbReference type="NCBI Taxonomy" id="2813578"/>
    <lineage>
        <taxon>Bacteria</taxon>
        <taxon>Pseudomonadati</taxon>
        <taxon>Myxococcota</taxon>
        <taxon>Myxococcia</taxon>
        <taxon>Myxococcales</taxon>
        <taxon>Cystobacterineae</taxon>
        <taxon>Myxococcaceae</taxon>
        <taxon>Pyxidicoccus</taxon>
    </lineage>
</organism>
<dbReference type="Pfam" id="PF00550">
    <property type="entry name" value="PP-binding"/>
    <property type="match status" value="1"/>
</dbReference>
<keyword evidence="3" id="KW-1185">Reference proteome</keyword>
<dbReference type="InterPro" id="IPR009081">
    <property type="entry name" value="PP-bd_ACP"/>
</dbReference>
<dbReference type="Proteomes" id="UP000662747">
    <property type="component" value="Chromosome"/>
</dbReference>
<dbReference type="PROSITE" id="PS50075">
    <property type="entry name" value="CARRIER"/>
    <property type="match status" value="1"/>
</dbReference>
<dbReference type="EMBL" id="CP071090">
    <property type="protein sequence ID" value="QSQ25963.1"/>
    <property type="molecule type" value="Genomic_DNA"/>
</dbReference>
<evidence type="ECO:0000313" key="3">
    <source>
        <dbReference type="Proteomes" id="UP000662747"/>
    </source>
</evidence>
<name>A0ABX7P677_9BACT</name>